<name>A0A8T0ML03_PANVG</name>
<organism evidence="3 4">
    <name type="scientific">Panicum virgatum</name>
    <name type="common">Blackwell switchgrass</name>
    <dbReference type="NCBI Taxonomy" id="38727"/>
    <lineage>
        <taxon>Eukaryota</taxon>
        <taxon>Viridiplantae</taxon>
        <taxon>Streptophyta</taxon>
        <taxon>Embryophyta</taxon>
        <taxon>Tracheophyta</taxon>
        <taxon>Spermatophyta</taxon>
        <taxon>Magnoliopsida</taxon>
        <taxon>Liliopsida</taxon>
        <taxon>Poales</taxon>
        <taxon>Poaceae</taxon>
        <taxon>PACMAD clade</taxon>
        <taxon>Panicoideae</taxon>
        <taxon>Panicodae</taxon>
        <taxon>Paniceae</taxon>
        <taxon>Panicinae</taxon>
        <taxon>Panicum</taxon>
        <taxon>Panicum sect. Hiantes</taxon>
    </lineage>
</organism>
<keyword evidence="4" id="KW-1185">Reference proteome</keyword>
<dbReference type="AlphaFoldDB" id="A0A8T0ML03"/>
<evidence type="ECO:0000256" key="2">
    <source>
        <dbReference type="SAM" id="Phobius"/>
    </source>
</evidence>
<evidence type="ECO:0000313" key="3">
    <source>
        <dbReference type="EMBL" id="KAG2536772.1"/>
    </source>
</evidence>
<gene>
    <name evidence="3" type="ORF">PVAP13_9NG219646</name>
</gene>
<keyword evidence="2" id="KW-0472">Membrane</keyword>
<feature type="transmembrane region" description="Helical" evidence="2">
    <location>
        <begin position="20"/>
        <end position="41"/>
    </location>
</feature>
<feature type="region of interest" description="Disordered" evidence="1">
    <location>
        <begin position="81"/>
        <end position="103"/>
    </location>
</feature>
<keyword evidence="2" id="KW-1133">Transmembrane helix</keyword>
<comment type="caution">
    <text evidence="3">The sequence shown here is derived from an EMBL/GenBank/DDBJ whole genome shotgun (WGS) entry which is preliminary data.</text>
</comment>
<accession>A0A8T0ML03</accession>
<keyword evidence="2" id="KW-0812">Transmembrane</keyword>
<reference evidence="3" key="1">
    <citation type="submission" date="2020-05" db="EMBL/GenBank/DDBJ databases">
        <title>WGS assembly of Panicum virgatum.</title>
        <authorList>
            <person name="Lovell J.T."/>
            <person name="Jenkins J."/>
            <person name="Shu S."/>
            <person name="Juenger T.E."/>
            <person name="Schmutz J."/>
        </authorList>
    </citation>
    <scope>NUCLEOTIDE SEQUENCE</scope>
    <source>
        <strain evidence="3">AP13</strain>
    </source>
</reference>
<evidence type="ECO:0000256" key="1">
    <source>
        <dbReference type="SAM" id="MobiDB-lite"/>
    </source>
</evidence>
<sequence>MWGRGGRTSAATVGTGLVAVLATGLVAALATGLVLFIAAAFRVFERASTKSESVLLFVSWEAFLEGAFRRVHLRLLDDCAPSASSSGSSINTPGQKNEFKIFV</sequence>
<dbReference type="EMBL" id="CM029054">
    <property type="protein sequence ID" value="KAG2536772.1"/>
    <property type="molecule type" value="Genomic_DNA"/>
</dbReference>
<protein>
    <submittedName>
        <fullName evidence="3">Uncharacterized protein</fullName>
    </submittedName>
</protein>
<proteinExistence type="predicted"/>
<dbReference type="Proteomes" id="UP000823388">
    <property type="component" value="Chromosome 9N"/>
</dbReference>
<evidence type="ECO:0000313" key="4">
    <source>
        <dbReference type="Proteomes" id="UP000823388"/>
    </source>
</evidence>